<comment type="catalytic activity">
    <reaction evidence="1 10">
        <text>beta-D-fructose 1,6-bisphosphate = D-glyceraldehyde 3-phosphate + dihydroxyacetone phosphate</text>
        <dbReference type="Rhea" id="RHEA:14729"/>
        <dbReference type="ChEBI" id="CHEBI:32966"/>
        <dbReference type="ChEBI" id="CHEBI:57642"/>
        <dbReference type="ChEBI" id="CHEBI:59776"/>
        <dbReference type="EC" id="4.1.2.13"/>
    </reaction>
</comment>
<dbReference type="GO" id="GO:0005829">
    <property type="term" value="C:cytosol"/>
    <property type="evidence" value="ECO:0007669"/>
    <property type="project" value="TreeGrafter"/>
</dbReference>
<sequence length="358" mass="39460">MGLLDIVPAGVITGDDVRKVYQYASDHGFAIPAINCTSSSTVNAALEAARDLKAPIVIQFSNGGAAFMAGKGIKNEKEKASVLGAVAGAHHVRTVAKAYGVPVILHSDHCAKKLLPWFDGMLEADEEYFAKHGESLFSSHMLDLSEEPKAENIETCVKYLERMNKIKCHLEMEIGITGGEEDGVDNTGVDNSALYTQPEDILEIYDAFHKITDLFSIAAGFGNVHGVYAPGNVKLHPELLGKHQAYVKEQRGLKADKPVWFVFHGGSGSTEEEIKTAVDNGVVKMNVDTDTQWAYWDGIRQFYKKKEGYLQSQVGNPEGPNKPNKKVYDPRVWVREAEKSMYERVQQACKDLGNVNRL</sequence>
<dbReference type="InterPro" id="IPR013785">
    <property type="entry name" value="Aldolase_TIM"/>
</dbReference>
<dbReference type="InterPro" id="IPR006411">
    <property type="entry name" value="Fruct_bisP_bact"/>
</dbReference>
<evidence type="ECO:0000256" key="1">
    <source>
        <dbReference type="ARBA" id="ARBA00000441"/>
    </source>
</evidence>
<dbReference type="PIRSF" id="PIRSF001359">
    <property type="entry name" value="F_bP_aldolase_II"/>
    <property type="match status" value="1"/>
</dbReference>
<dbReference type="FunFam" id="3.20.20.70:FF:000013">
    <property type="entry name" value="Class II fructose-bisphosphate aldolase"/>
    <property type="match status" value="1"/>
</dbReference>
<evidence type="ECO:0000313" key="11">
    <source>
        <dbReference type="EMBL" id="KAG0254655.1"/>
    </source>
</evidence>
<dbReference type="Proteomes" id="UP000807716">
    <property type="component" value="Unassembled WGS sequence"/>
</dbReference>
<name>A0A9P6PXM4_9FUNG</name>
<dbReference type="PANTHER" id="PTHR30559">
    <property type="entry name" value="FRUCTOSE-BISPHOSPHATE ALDOLASE CLASS 2"/>
    <property type="match status" value="1"/>
</dbReference>
<evidence type="ECO:0000256" key="9">
    <source>
        <dbReference type="ARBA" id="ARBA00023239"/>
    </source>
</evidence>
<comment type="similarity">
    <text evidence="4 10">Belongs to the class II fructose-bisphosphate aldolase family.</text>
</comment>
<evidence type="ECO:0000256" key="4">
    <source>
        <dbReference type="ARBA" id="ARBA00005812"/>
    </source>
</evidence>
<evidence type="ECO:0000256" key="6">
    <source>
        <dbReference type="ARBA" id="ARBA00022723"/>
    </source>
</evidence>
<proteinExistence type="inferred from homology"/>
<dbReference type="PANTHER" id="PTHR30559:SF0">
    <property type="entry name" value="FRUCTOSE-BISPHOSPHATE ALDOLASE"/>
    <property type="match status" value="1"/>
</dbReference>
<dbReference type="NCBIfam" id="TIGR01520">
    <property type="entry name" value="FruBisAldo_II_A"/>
    <property type="match status" value="1"/>
</dbReference>
<dbReference type="InterPro" id="IPR000771">
    <property type="entry name" value="FBA_II"/>
</dbReference>
<dbReference type="GO" id="GO:0006096">
    <property type="term" value="P:glycolytic process"/>
    <property type="evidence" value="ECO:0007669"/>
    <property type="project" value="UniProtKB-KW"/>
</dbReference>
<dbReference type="PROSITE" id="PS00806">
    <property type="entry name" value="ALDOLASE_CLASS_II_2"/>
    <property type="match status" value="1"/>
</dbReference>
<dbReference type="SUPFAM" id="SSF51569">
    <property type="entry name" value="Aldolase"/>
    <property type="match status" value="1"/>
</dbReference>
<gene>
    <name evidence="11" type="primary">FBA1</name>
    <name evidence="11" type="ORF">DFQ27_006729</name>
</gene>
<organism evidence="11 12">
    <name type="scientific">Actinomortierella ambigua</name>
    <dbReference type="NCBI Taxonomy" id="1343610"/>
    <lineage>
        <taxon>Eukaryota</taxon>
        <taxon>Fungi</taxon>
        <taxon>Fungi incertae sedis</taxon>
        <taxon>Mucoromycota</taxon>
        <taxon>Mortierellomycotina</taxon>
        <taxon>Mortierellomycetes</taxon>
        <taxon>Mortierellales</taxon>
        <taxon>Mortierellaceae</taxon>
        <taxon>Actinomortierella</taxon>
    </lineage>
</organism>
<evidence type="ECO:0000256" key="10">
    <source>
        <dbReference type="RuleBase" id="RU366023"/>
    </source>
</evidence>
<dbReference type="CDD" id="cd00946">
    <property type="entry name" value="FBP_aldolase_IIA"/>
    <property type="match status" value="1"/>
</dbReference>
<dbReference type="GO" id="GO:0008270">
    <property type="term" value="F:zinc ion binding"/>
    <property type="evidence" value="ECO:0007669"/>
    <property type="project" value="UniProtKB-UniRule"/>
</dbReference>
<evidence type="ECO:0000256" key="2">
    <source>
        <dbReference type="ARBA" id="ARBA00002181"/>
    </source>
</evidence>
<dbReference type="Pfam" id="PF01116">
    <property type="entry name" value="F_bP_aldolase"/>
    <property type="match status" value="1"/>
</dbReference>
<dbReference type="PROSITE" id="PS00602">
    <property type="entry name" value="ALDOLASE_CLASS_II_1"/>
    <property type="match status" value="1"/>
</dbReference>
<evidence type="ECO:0000256" key="8">
    <source>
        <dbReference type="ARBA" id="ARBA00023152"/>
    </source>
</evidence>
<evidence type="ECO:0000256" key="7">
    <source>
        <dbReference type="ARBA" id="ARBA00022833"/>
    </source>
</evidence>
<reference evidence="11" key="1">
    <citation type="journal article" date="2020" name="Fungal Divers.">
        <title>Resolving the Mortierellaceae phylogeny through synthesis of multi-gene phylogenetics and phylogenomics.</title>
        <authorList>
            <person name="Vandepol N."/>
            <person name="Liber J."/>
            <person name="Desiro A."/>
            <person name="Na H."/>
            <person name="Kennedy M."/>
            <person name="Barry K."/>
            <person name="Grigoriev I.V."/>
            <person name="Miller A.N."/>
            <person name="O'Donnell K."/>
            <person name="Stajich J.E."/>
            <person name="Bonito G."/>
        </authorList>
    </citation>
    <scope>NUCLEOTIDE SEQUENCE</scope>
    <source>
        <strain evidence="11">BC1065</strain>
    </source>
</reference>
<dbReference type="Gene3D" id="3.20.20.70">
    <property type="entry name" value="Aldolase class I"/>
    <property type="match status" value="1"/>
</dbReference>
<keyword evidence="6 10" id="KW-0479">Metal-binding</keyword>
<dbReference type="AlphaFoldDB" id="A0A9P6PXM4"/>
<evidence type="ECO:0000256" key="5">
    <source>
        <dbReference type="ARBA" id="ARBA00013068"/>
    </source>
</evidence>
<keyword evidence="7 10" id="KW-0862">Zinc</keyword>
<comment type="caution">
    <text evidence="11">The sequence shown here is derived from an EMBL/GenBank/DDBJ whole genome shotgun (WGS) entry which is preliminary data.</text>
</comment>
<comment type="function">
    <text evidence="2 10">Catalyzes the aldol condensation of dihydroxyacetone phosphate (DHAP or glycerone-phosphate) with glyceraldehyde 3-phosphate (G3P) to form fructose 1,6-bisphosphate (FBP) in gluconeogenesis and the reverse reaction in glycolysis.</text>
</comment>
<evidence type="ECO:0000256" key="3">
    <source>
        <dbReference type="ARBA" id="ARBA00004714"/>
    </source>
</evidence>
<keyword evidence="9 10" id="KW-0456">Lyase</keyword>
<dbReference type="EC" id="4.1.2.13" evidence="5 10"/>
<comment type="pathway">
    <text evidence="3 10">Carbohydrate degradation; glycolysis; D-glyceraldehyde 3-phosphate and glycerone phosphate from D-glucose: step 4/4.</text>
</comment>
<dbReference type="GO" id="GO:0004332">
    <property type="term" value="F:fructose-bisphosphate aldolase activity"/>
    <property type="evidence" value="ECO:0007669"/>
    <property type="project" value="UniProtKB-EC"/>
</dbReference>
<dbReference type="EMBL" id="JAAAJB010000504">
    <property type="protein sequence ID" value="KAG0254655.1"/>
    <property type="molecule type" value="Genomic_DNA"/>
</dbReference>
<evidence type="ECO:0000313" key="12">
    <source>
        <dbReference type="Proteomes" id="UP000807716"/>
    </source>
</evidence>
<dbReference type="GO" id="GO:0006094">
    <property type="term" value="P:gluconeogenesis"/>
    <property type="evidence" value="ECO:0007669"/>
    <property type="project" value="TreeGrafter"/>
</dbReference>
<keyword evidence="8 10" id="KW-0324">Glycolysis</keyword>
<protein>
    <recommendedName>
        <fullName evidence="5 10">Fructose-bisphosphate aldolase</fullName>
        <shortName evidence="10">FBP aldolase</shortName>
        <ecNumber evidence="5 10">4.1.2.13</ecNumber>
    </recommendedName>
</protein>
<accession>A0A9P6PXM4</accession>
<comment type="cofactor">
    <cofactor evidence="10">
        <name>Zn(2+)</name>
        <dbReference type="ChEBI" id="CHEBI:29105"/>
    </cofactor>
    <text evidence="10">Binds 2 Zn(2+) ions per subunit. One is catalytic and the other provides a structural contribution.</text>
</comment>
<keyword evidence="12" id="KW-1185">Reference proteome</keyword>
<dbReference type="NCBIfam" id="NF006628">
    <property type="entry name" value="PRK09197.1"/>
    <property type="match status" value="1"/>
</dbReference>
<dbReference type="NCBIfam" id="TIGR00167">
    <property type="entry name" value="cbbA"/>
    <property type="match status" value="1"/>
</dbReference>
<dbReference type="OrthoDB" id="35652at2759"/>